<accession>C6H8L6</accession>
<feature type="compositionally biased region" description="Basic and acidic residues" evidence="1">
    <location>
        <begin position="46"/>
        <end position="66"/>
    </location>
</feature>
<evidence type="ECO:0000313" key="3">
    <source>
        <dbReference type="Proteomes" id="UP000002624"/>
    </source>
</evidence>
<feature type="region of interest" description="Disordered" evidence="1">
    <location>
        <begin position="1"/>
        <end position="29"/>
    </location>
</feature>
<organism evidence="2 3">
    <name type="scientific">Ajellomyces capsulatus (strain H143)</name>
    <name type="common">Darling's disease fungus</name>
    <name type="synonym">Histoplasma capsulatum</name>
    <dbReference type="NCBI Taxonomy" id="544712"/>
    <lineage>
        <taxon>Eukaryota</taxon>
        <taxon>Fungi</taxon>
        <taxon>Dikarya</taxon>
        <taxon>Ascomycota</taxon>
        <taxon>Pezizomycotina</taxon>
        <taxon>Eurotiomycetes</taxon>
        <taxon>Eurotiomycetidae</taxon>
        <taxon>Onygenales</taxon>
        <taxon>Ajellomycetaceae</taxon>
        <taxon>Histoplasma</taxon>
    </lineage>
</organism>
<evidence type="ECO:0000256" key="1">
    <source>
        <dbReference type="SAM" id="MobiDB-lite"/>
    </source>
</evidence>
<dbReference type="Proteomes" id="UP000002624">
    <property type="component" value="Unassembled WGS sequence"/>
</dbReference>
<dbReference type="HOGENOM" id="CLU_2305266_0_0_1"/>
<protein>
    <submittedName>
        <fullName evidence="2">Uncharacterized protein</fullName>
    </submittedName>
</protein>
<gene>
    <name evidence="2" type="ORF">HCDG_02547</name>
</gene>
<reference evidence="3" key="1">
    <citation type="submission" date="2009-05" db="EMBL/GenBank/DDBJ databases">
        <title>The genome sequence of Ajellomyces capsulatus strain H143.</title>
        <authorList>
            <person name="Champion M."/>
            <person name="Cuomo C.A."/>
            <person name="Ma L.-J."/>
            <person name="Henn M.R."/>
            <person name="Sil A."/>
            <person name="Goldman B."/>
            <person name="Young S.K."/>
            <person name="Kodira C.D."/>
            <person name="Zeng Q."/>
            <person name="Koehrsen M."/>
            <person name="Alvarado L."/>
            <person name="Berlin A.M."/>
            <person name="Borenstein D."/>
            <person name="Chen Z."/>
            <person name="Engels R."/>
            <person name="Freedman E."/>
            <person name="Gellesch M."/>
            <person name="Goldberg J."/>
            <person name="Griggs A."/>
            <person name="Gujja S."/>
            <person name="Heiman D.I."/>
            <person name="Hepburn T.A."/>
            <person name="Howarth C."/>
            <person name="Jen D."/>
            <person name="Larson L."/>
            <person name="Lewis B."/>
            <person name="Mehta T."/>
            <person name="Park D."/>
            <person name="Pearson M."/>
            <person name="Roberts A."/>
            <person name="Saif S."/>
            <person name="Shea T.D."/>
            <person name="Shenoy N."/>
            <person name="Sisk P."/>
            <person name="Stolte C."/>
            <person name="Sykes S."/>
            <person name="Walk T."/>
            <person name="White J."/>
            <person name="Yandava C."/>
            <person name="Klein B."/>
            <person name="McEwen J.G."/>
            <person name="Puccia R."/>
            <person name="Goldman G.H."/>
            <person name="Felipe M.S."/>
            <person name="Nino-Vega G."/>
            <person name="San-Blas G."/>
            <person name="Taylor J.W."/>
            <person name="Mendoza L."/>
            <person name="Galagan J.E."/>
            <person name="Nusbaum C."/>
            <person name="Birren B.W."/>
        </authorList>
    </citation>
    <scope>NUCLEOTIDE SEQUENCE [LARGE SCALE GENOMIC DNA]</scope>
    <source>
        <strain evidence="3">H143</strain>
    </source>
</reference>
<dbReference type="AlphaFoldDB" id="C6H8L6"/>
<dbReference type="VEuPathDB" id="FungiDB:HCDG_02547"/>
<proteinExistence type="predicted"/>
<dbReference type="EMBL" id="GG692421">
    <property type="protein sequence ID" value="EER42649.1"/>
    <property type="molecule type" value="Genomic_DNA"/>
</dbReference>
<evidence type="ECO:0000313" key="2">
    <source>
        <dbReference type="EMBL" id="EER42649.1"/>
    </source>
</evidence>
<feature type="region of interest" description="Disordered" evidence="1">
    <location>
        <begin position="45"/>
        <end position="88"/>
    </location>
</feature>
<feature type="compositionally biased region" description="Basic and acidic residues" evidence="1">
    <location>
        <begin position="15"/>
        <end position="25"/>
    </location>
</feature>
<name>C6H8L6_AJECH</name>
<sequence length="100" mass="11286">MEGSKYEIRALNARQTREEDKKSEKDDDELILRAFWEGQLAAVMHDGAEDKPVTEAENRSHDKSRGETSQIDPKNLPPEARSGTPPVALEQKALLRSSQR</sequence>